<keyword evidence="9 17" id="KW-0067">ATP-binding</keyword>
<dbReference type="GO" id="GO:0005886">
    <property type="term" value="C:plasma membrane"/>
    <property type="evidence" value="ECO:0007669"/>
    <property type="project" value="UniProtKB-SubCell"/>
</dbReference>
<keyword evidence="21" id="KW-1185">Reference proteome</keyword>
<comment type="similarity">
    <text evidence="2">Belongs to the bacterial diacylglycerol kinase family.</text>
</comment>
<evidence type="ECO:0000256" key="10">
    <source>
        <dbReference type="ARBA" id="ARBA00022989"/>
    </source>
</evidence>
<dbReference type="PANTHER" id="PTHR34299:SF1">
    <property type="entry name" value="DIACYLGLYCEROL KINASE"/>
    <property type="match status" value="1"/>
</dbReference>
<feature type="transmembrane region" description="Helical" evidence="19">
    <location>
        <begin position="55"/>
        <end position="74"/>
    </location>
</feature>
<evidence type="ECO:0000256" key="12">
    <source>
        <dbReference type="ARBA" id="ARBA00023136"/>
    </source>
</evidence>
<keyword evidence="11" id="KW-0443">Lipid metabolism</keyword>
<organism evidence="20 21">
    <name type="scientific">Pelolinea submarina</name>
    <dbReference type="NCBI Taxonomy" id="913107"/>
    <lineage>
        <taxon>Bacteria</taxon>
        <taxon>Bacillati</taxon>
        <taxon>Chloroflexota</taxon>
        <taxon>Anaerolineae</taxon>
        <taxon>Anaerolineales</taxon>
        <taxon>Anaerolineaceae</taxon>
        <taxon>Pelolinea</taxon>
    </lineage>
</organism>
<dbReference type="GO" id="GO:0046872">
    <property type="term" value="F:metal ion binding"/>
    <property type="evidence" value="ECO:0007669"/>
    <property type="project" value="UniProtKB-KW"/>
</dbReference>
<dbReference type="Pfam" id="PF01219">
    <property type="entry name" value="DAGK_prokar"/>
    <property type="match status" value="1"/>
</dbReference>
<keyword evidence="6 19" id="KW-0812">Transmembrane</keyword>
<dbReference type="GO" id="GO:0008654">
    <property type="term" value="P:phospholipid biosynthetic process"/>
    <property type="evidence" value="ECO:0007669"/>
    <property type="project" value="UniProtKB-KW"/>
</dbReference>
<feature type="binding site" evidence="18">
    <location>
        <position position="75"/>
    </location>
    <ligand>
        <name>a divalent metal cation</name>
        <dbReference type="ChEBI" id="CHEBI:60240"/>
    </ligand>
</feature>
<evidence type="ECO:0000256" key="2">
    <source>
        <dbReference type="ARBA" id="ARBA00005967"/>
    </source>
</evidence>
<sequence>MNAKKNNGFRAAFGNAFLGFDYAFRTERNLKIHFTVAVLVITAGALLKVSALEWAILMLTIGAVFVTEMINTAIEYTVDLASPEKHDLARKAKDVSAGAVLIIAASSVIIGLIIFLPKLIALF</sequence>
<evidence type="ECO:0000256" key="3">
    <source>
        <dbReference type="ARBA" id="ARBA00022475"/>
    </source>
</evidence>
<keyword evidence="10 19" id="KW-1133">Transmembrane helix</keyword>
<name>A0A347ZTB6_9CHLR</name>
<dbReference type="InterPro" id="IPR036945">
    <property type="entry name" value="DAGK_sf"/>
</dbReference>
<comment type="caution">
    <text evidence="20">The sequence shown here is derived from an EMBL/GenBank/DDBJ whole genome shotgun (WGS) entry which is preliminary data.</text>
</comment>
<dbReference type="Gene3D" id="1.10.287.3610">
    <property type="match status" value="1"/>
</dbReference>
<keyword evidence="14" id="KW-1208">Phospholipid metabolism</keyword>
<feature type="binding site" evidence="17">
    <location>
        <position position="75"/>
    </location>
    <ligand>
        <name>ATP</name>
        <dbReference type="ChEBI" id="CHEBI:30616"/>
    </ligand>
</feature>
<feature type="binding site" evidence="17">
    <location>
        <position position="27"/>
    </location>
    <ligand>
        <name>ATP</name>
        <dbReference type="ChEBI" id="CHEBI:30616"/>
    </ligand>
</feature>
<evidence type="ECO:0000256" key="9">
    <source>
        <dbReference type="ARBA" id="ARBA00022840"/>
    </source>
</evidence>
<dbReference type="AlphaFoldDB" id="A0A347ZTB6"/>
<feature type="binding site" evidence="17">
    <location>
        <begin position="93"/>
        <end position="94"/>
    </location>
    <ligand>
        <name>ATP</name>
        <dbReference type="ChEBI" id="CHEBI:30616"/>
    </ligand>
</feature>
<keyword evidence="18" id="KW-0460">Magnesium</keyword>
<evidence type="ECO:0000313" key="20">
    <source>
        <dbReference type="EMBL" id="REG10878.1"/>
    </source>
</evidence>
<keyword evidence="3" id="KW-1003">Cell membrane</keyword>
<comment type="cofactor">
    <cofactor evidence="18">
        <name>Mg(2+)</name>
        <dbReference type="ChEBI" id="CHEBI:18420"/>
    </cofactor>
    <text evidence="18">Mn(2+), Zn(2+), Cd(2+) and Co(2+) support activity to lesser extents.</text>
</comment>
<dbReference type="GO" id="GO:0005524">
    <property type="term" value="F:ATP binding"/>
    <property type="evidence" value="ECO:0007669"/>
    <property type="project" value="UniProtKB-KW"/>
</dbReference>
<evidence type="ECO:0000256" key="19">
    <source>
        <dbReference type="SAM" id="Phobius"/>
    </source>
</evidence>
<evidence type="ECO:0000256" key="4">
    <source>
        <dbReference type="ARBA" id="ARBA00022516"/>
    </source>
</evidence>
<evidence type="ECO:0000256" key="5">
    <source>
        <dbReference type="ARBA" id="ARBA00022679"/>
    </source>
</evidence>
<dbReference type="RefSeq" id="WP_116224030.1">
    <property type="nucleotide sequence ID" value="NZ_AP018437.1"/>
</dbReference>
<evidence type="ECO:0000313" key="21">
    <source>
        <dbReference type="Proteomes" id="UP000256388"/>
    </source>
</evidence>
<dbReference type="EMBL" id="QUMS01000001">
    <property type="protein sequence ID" value="REG10878.1"/>
    <property type="molecule type" value="Genomic_DNA"/>
</dbReference>
<evidence type="ECO:0000256" key="11">
    <source>
        <dbReference type="ARBA" id="ARBA00023098"/>
    </source>
</evidence>
<evidence type="ECO:0000256" key="17">
    <source>
        <dbReference type="PIRSR" id="PIRSR600829-3"/>
    </source>
</evidence>
<feature type="active site" description="Proton acceptor" evidence="15">
    <location>
        <position position="68"/>
    </location>
</feature>
<protein>
    <submittedName>
        <fullName evidence="20">Undecaprenol kinase</fullName>
    </submittedName>
</protein>
<comment type="subcellular location">
    <subcellularLocation>
        <location evidence="1">Cell membrane</location>
        <topology evidence="1">Multi-pass membrane protein</topology>
    </subcellularLocation>
</comment>
<proteinExistence type="inferred from homology"/>
<keyword evidence="18" id="KW-0479">Metal-binding</keyword>
<dbReference type="CDD" id="cd14265">
    <property type="entry name" value="UDPK_IM_like"/>
    <property type="match status" value="1"/>
</dbReference>
<feature type="transmembrane region" description="Helical" evidence="19">
    <location>
        <begin position="32"/>
        <end position="49"/>
    </location>
</feature>
<feature type="binding site" evidence="17">
    <location>
        <begin position="84"/>
        <end position="86"/>
    </location>
    <ligand>
        <name>ATP</name>
        <dbReference type="ChEBI" id="CHEBI:30616"/>
    </ligand>
</feature>
<keyword evidence="8 20" id="KW-0418">Kinase</keyword>
<feature type="binding site" evidence="18">
    <location>
        <position position="27"/>
    </location>
    <ligand>
        <name>a divalent metal cation</name>
        <dbReference type="ChEBI" id="CHEBI:60240"/>
    </ligand>
</feature>
<evidence type="ECO:0000256" key="6">
    <source>
        <dbReference type="ARBA" id="ARBA00022692"/>
    </source>
</evidence>
<keyword evidence="12 19" id="KW-0472">Membrane</keyword>
<dbReference type="Proteomes" id="UP000256388">
    <property type="component" value="Unassembled WGS sequence"/>
</dbReference>
<dbReference type="OrthoDB" id="9789934at2"/>
<feature type="binding site" evidence="16">
    <location>
        <position position="68"/>
    </location>
    <ligand>
        <name>substrate</name>
    </ligand>
</feature>
<evidence type="ECO:0000256" key="13">
    <source>
        <dbReference type="ARBA" id="ARBA00023209"/>
    </source>
</evidence>
<evidence type="ECO:0000256" key="7">
    <source>
        <dbReference type="ARBA" id="ARBA00022741"/>
    </source>
</evidence>
<accession>A0A347ZTB6</accession>
<dbReference type="PANTHER" id="PTHR34299">
    <property type="entry name" value="DIACYLGLYCEROL KINASE"/>
    <property type="match status" value="1"/>
</dbReference>
<evidence type="ECO:0000256" key="15">
    <source>
        <dbReference type="PIRSR" id="PIRSR600829-1"/>
    </source>
</evidence>
<keyword evidence="13" id="KW-0594">Phospholipid biosynthesis</keyword>
<keyword evidence="7 17" id="KW-0547">Nucleotide-binding</keyword>
<evidence type="ECO:0000256" key="14">
    <source>
        <dbReference type="ARBA" id="ARBA00023264"/>
    </source>
</evidence>
<feature type="transmembrane region" description="Helical" evidence="19">
    <location>
        <begin position="95"/>
        <end position="116"/>
    </location>
</feature>
<keyword evidence="4" id="KW-0444">Lipid biosynthesis</keyword>
<keyword evidence="5" id="KW-0808">Transferase</keyword>
<gene>
    <name evidence="20" type="ORF">DFR64_0746</name>
</gene>
<dbReference type="InterPro" id="IPR000829">
    <property type="entry name" value="DAGK"/>
</dbReference>
<evidence type="ECO:0000256" key="8">
    <source>
        <dbReference type="ARBA" id="ARBA00022777"/>
    </source>
</evidence>
<dbReference type="GO" id="GO:0016301">
    <property type="term" value="F:kinase activity"/>
    <property type="evidence" value="ECO:0007669"/>
    <property type="project" value="UniProtKB-KW"/>
</dbReference>
<evidence type="ECO:0000256" key="1">
    <source>
        <dbReference type="ARBA" id="ARBA00004651"/>
    </source>
</evidence>
<evidence type="ECO:0000256" key="18">
    <source>
        <dbReference type="PIRSR" id="PIRSR600829-4"/>
    </source>
</evidence>
<dbReference type="InterPro" id="IPR033717">
    <property type="entry name" value="UDPK"/>
</dbReference>
<reference evidence="20 21" key="1">
    <citation type="submission" date="2018-08" db="EMBL/GenBank/DDBJ databases">
        <title>Genomic Encyclopedia of Type Strains, Phase IV (KMG-IV): sequencing the most valuable type-strain genomes for metagenomic binning, comparative biology and taxonomic classification.</title>
        <authorList>
            <person name="Goeker M."/>
        </authorList>
    </citation>
    <scope>NUCLEOTIDE SEQUENCE [LARGE SCALE GENOMIC DNA]</scope>
    <source>
        <strain evidence="20 21">DSM 23923</strain>
    </source>
</reference>
<dbReference type="PROSITE" id="PS01069">
    <property type="entry name" value="DAGK_PROKAR"/>
    <property type="match status" value="1"/>
</dbReference>
<evidence type="ECO:0000256" key="16">
    <source>
        <dbReference type="PIRSR" id="PIRSR600829-2"/>
    </source>
</evidence>